<feature type="transmembrane region" description="Helical" evidence="1">
    <location>
        <begin position="37"/>
        <end position="56"/>
    </location>
</feature>
<proteinExistence type="predicted"/>
<keyword evidence="3" id="KW-1185">Reference proteome</keyword>
<dbReference type="InterPro" id="IPR047756">
    <property type="entry name" value="IcmT-like"/>
</dbReference>
<evidence type="ECO:0000313" key="2">
    <source>
        <dbReference type="EMBL" id="UXI68342.1"/>
    </source>
</evidence>
<evidence type="ECO:0000313" key="3">
    <source>
        <dbReference type="Proteomes" id="UP001064632"/>
    </source>
</evidence>
<name>A0ABY6BEY4_9GAMM</name>
<keyword evidence="1" id="KW-0472">Membrane</keyword>
<dbReference type="NCBIfam" id="NF038220">
    <property type="entry name" value="IcmT_TraK"/>
    <property type="match status" value="1"/>
</dbReference>
<evidence type="ECO:0000256" key="1">
    <source>
        <dbReference type="SAM" id="Phobius"/>
    </source>
</evidence>
<accession>A0ABY6BEY4</accession>
<dbReference type="RefSeq" id="WP_261695302.1">
    <property type="nucleotide sequence ID" value="NZ_CP104694.1"/>
</dbReference>
<dbReference type="EMBL" id="CP104694">
    <property type="protein sequence ID" value="UXI68342.1"/>
    <property type="molecule type" value="Genomic_DNA"/>
</dbReference>
<protein>
    <submittedName>
        <fullName evidence="2">IcmT/TraK family protein</fullName>
    </submittedName>
</protein>
<reference evidence="2" key="1">
    <citation type="submission" date="2022-09" db="EMBL/GenBank/DDBJ databases">
        <title>Tahibacter sp. nov., isolated from a fresh water.</title>
        <authorList>
            <person name="Baek J.H."/>
            <person name="Lee J.K."/>
            <person name="Kim J.M."/>
            <person name="Jeon C.O."/>
        </authorList>
    </citation>
    <scope>NUCLEOTIDE SEQUENCE</scope>
    <source>
        <strain evidence="2">W38</strain>
    </source>
</reference>
<sequence length="87" mass="9994">MSQGRYHWSNCAVPARFVRIHAIGCLPWLLLLVRASWYTFYFAIALTAALIYIEIIKKMTLGAFFRSIVVTLTGRVRPTISLHRDLP</sequence>
<organism evidence="2 3">
    <name type="scientific">Tahibacter amnicola</name>
    <dbReference type="NCBI Taxonomy" id="2976241"/>
    <lineage>
        <taxon>Bacteria</taxon>
        <taxon>Pseudomonadati</taxon>
        <taxon>Pseudomonadota</taxon>
        <taxon>Gammaproteobacteria</taxon>
        <taxon>Lysobacterales</taxon>
        <taxon>Rhodanobacteraceae</taxon>
        <taxon>Tahibacter</taxon>
    </lineage>
</organism>
<keyword evidence="1" id="KW-0812">Transmembrane</keyword>
<gene>
    <name evidence="2" type="primary">icmT</name>
    <name evidence="2" type="ORF">N4264_01440</name>
</gene>
<dbReference type="Proteomes" id="UP001064632">
    <property type="component" value="Chromosome"/>
</dbReference>
<keyword evidence="1" id="KW-1133">Transmembrane helix</keyword>